<evidence type="ECO:0000313" key="2">
    <source>
        <dbReference type="EMBL" id="EFP12386.1"/>
    </source>
</evidence>
<dbReference type="KEGG" id="crq:GCK72_002415"/>
<accession>E3LVY3</accession>
<reference evidence="2" key="1">
    <citation type="submission" date="2007-07" db="EMBL/GenBank/DDBJ databases">
        <title>PCAP assembly of the Caenorhabditis remanei genome.</title>
        <authorList>
            <consortium name="The Caenorhabditis remanei Sequencing Consortium"/>
            <person name="Wilson R.K."/>
        </authorList>
    </citation>
    <scope>NUCLEOTIDE SEQUENCE [LARGE SCALE GENOMIC DNA]</scope>
    <source>
        <strain evidence="2">PB4641</strain>
    </source>
</reference>
<dbReference type="Proteomes" id="UP000008281">
    <property type="component" value="Unassembled WGS sequence"/>
</dbReference>
<evidence type="ECO:0000313" key="3">
    <source>
        <dbReference type="Proteomes" id="UP000008281"/>
    </source>
</evidence>
<dbReference type="HOGENOM" id="CLU_108636_0_0_1"/>
<sequence>MVTFKDHITGDLLMESDNGKFELVEELFFKFPGNYIEVETASEGRKTVIDVIWKYKLKKFDMWRVEKDIFDFGEKLGELVETKMYGDNADFTYMIDYIFNLRAWFRANRETKDIKVFMGPSSTYMNHAYAKNYTPVFVKEENGIPFIYIFKETVHADGLIEDRISRMTLKETEDFPGQPSQNTENVSDDEDDEKEEKEKKQSENIEKKEENIPAMKSETAAQ</sequence>
<dbReference type="EMBL" id="DS268416">
    <property type="protein sequence ID" value="EFP12386.1"/>
    <property type="molecule type" value="Genomic_DNA"/>
</dbReference>
<dbReference type="RefSeq" id="XP_003111952.2">
    <property type="nucleotide sequence ID" value="XM_003111904.2"/>
</dbReference>
<proteinExistence type="predicted"/>
<dbReference type="STRING" id="31234.E3LVY3"/>
<feature type="compositionally biased region" description="Acidic residues" evidence="1">
    <location>
        <begin position="186"/>
        <end position="195"/>
    </location>
</feature>
<dbReference type="OMA" id="YIFKETV"/>
<protein>
    <submittedName>
        <fullName evidence="2">Uncharacterized protein</fullName>
    </submittedName>
</protein>
<gene>
    <name evidence="2" type="ORF">CRE_29817</name>
</gene>
<dbReference type="AlphaFoldDB" id="E3LVY3"/>
<dbReference type="eggNOG" id="ENOG502TGCV">
    <property type="taxonomic scope" value="Eukaryota"/>
</dbReference>
<dbReference type="GeneID" id="9812729"/>
<organism evidence="3">
    <name type="scientific">Caenorhabditis remanei</name>
    <name type="common">Caenorhabditis vulgaris</name>
    <dbReference type="NCBI Taxonomy" id="31234"/>
    <lineage>
        <taxon>Eukaryota</taxon>
        <taxon>Metazoa</taxon>
        <taxon>Ecdysozoa</taxon>
        <taxon>Nematoda</taxon>
        <taxon>Chromadorea</taxon>
        <taxon>Rhabditida</taxon>
        <taxon>Rhabditina</taxon>
        <taxon>Rhabditomorpha</taxon>
        <taxon>Rhabditoidea</taxon>
        <taxon>Rhabditidae</taxon>
        <taxon>Peloderinae</taxon>
        <taxon>Caenorhabditis</taxon>
    </lineage>
</organism>
<feature type="region of interest" description="Disordered" evidence="1">
    <location>
        <begin position="171"/>
        <end position="222"/>
    </location>
</feature>
<dbReference type="FunCoup" id="E3LVY3">
    <property type="interactions" value="456"/>
</dbReference>
<name>E3LVY3_CAERE</name>
<dbReference type="OrthoDB" id="5849406at2759"/>
<keyword evidence="3" id="KW-1185">Reference proteome</keyword>
<feature type="compositionally biased region" description="Basic and acidic residues" evidence="1">
    <location>
        <begin position="196"/>
        <end position="211"/>
    </location>
</feature>
<evidence type="ECO:0000256" key="1">
    <source>
        <dbReference type="SAM" id="MobiDB-lite"/>
    </source>
</evidence>
<dbReference type="CTD" id="9812729"/>